<dbReference type="SUPFAM" id="SSF52833">
    <property type="entry name" value="Thioredoxin-like"/>
    <property type="match status" value="1"/>
</dbReference>
<dbReference type="NCBIfam" id="TIGR00412">
    <property type="entry name" value="redox_disulf_2"/>
    <property type="match status" value="1"/>
</dbReference>
<evidence type="ECO:0000259" key="3">
    <source>
        <dbReference type="Pfam" id="PF13192"/>
    </source>
</evidence>
<dbReference type="AlphaFoldDB" id="A0A7C4AKA9"/>
<dbReference type="PIRSF" id="PIRSF037031">
    <property type="entry name" value="Redox_disulphide_2"/>
    <property type="match status" value="1"/>
</dbReference>
<dbReference type="InterPro" id="IPR005243">
    <property type="entry name" value="THIRX-like_proc"/>
</dbReference>
<proteinExistence type="predicted"/>
<comment type="caution">
    <text evidence="4">The sequence shown here is derived from an EMBL/GenBank/DDBJ whole genome shotgun (WGS) entry which is preliminary data.</text>
</comment>
<feature type="active site" description="Nucleophile" evidence="1">
    <location>
        <position position="13"/>
    </location>
</feature>
<dbReference type="InterPro" id="IPR036249">
    <property type="entry name" value="Thioredoxin-like_sf"/>
</dbReference>
<accession>A0A7C4AKA9</accession>
<dbReference type="Gene3D" id="3.40.30.10">
    <property type="entry name" value="Glutaredoxin"/>
    <property type="match status" value="1"/>
</dbReference>
<protein>
    <submittedName>
        <fullName evidence="4">Thioredoxin family protein</fullName>
    </submittedName>
</protein>
<feature type="active site" description="Nucleophile" evidence="1">
    <location>
        <position position="10"/>
    </location>
</feature>
<sequence length="79" mass="8728">MKIIVAGPGCPRCKATEENVKKACEEIKLEAEITHIYDVKEFPKLGVILTPAVLIDKEVVISGKVPTIQELKEILSKKI</sequence>
<gene>
    <name evidence="4" type="ORF">ENV75_06830</name>
</gene>
<dbReference type="Pfam" id="PF13192">
    <property type="entry name" value="Thioredoxin_3"/>
    <property type="match status" value="1"/>
</dbReference>
<feature type="disulfide bond" description="Redox-active" evidence="2">
    <location>
        <begin position="10"/>
        <end position="13"/>
    </location>
</feature>
<feature type="domain" description="Thioredoxin-like fold" evidence="3">
    <location>
        <begin position="1"/>
        <end position="75"/>
    </location>
</feature>
<organism evidence="4">
    <name type="scientific">Thermodesulfovibrio aggregans</name>
    <dbReference type="NCBI Taxonomy" id="86166"/>
    <lineage>
        <taxon>Bacteria</taxon>
        <taxon>Pseudomonadati</taxon>
        <taxon>Nitrospirota</taxon>
        <taxon>Thermodesulfovibrionia</taxon>
        <taxon>Thermodesulfovibrionales</taxon>
        <taxon>Thermodesulfovibrionaceae</taxon>
        <taxon>Thermodesulfovibrio</taxon>
    </lineage>
</organism>
<dbReference type="PANTHER" id="PTHR36450:SF1">
    <property type="entry name" value="THIOREDOXIN"/>
    <property type="match status" value="1"/>
</dbReference>
<reference evidence="4" key="1">
    <citation type="journal article" date="2020" name="mSystems">
        <title>Genome- and Community-Level Interaction Insights into Carbon Utilization and Element Cycling Functions of Hydrothermarchaeota in Hydrothermal Sediment.</title>
        <authorList>
            <person name="Zhou Z."/>
            <person name="Liu Y."/>
            <person name="Xu W."/>
            <person name="Pan J."/>
            <person name="Luo Z.H."/>
            <person name="Li M."/>
        </authorList>
    </citation>
    <scope>NUCLEOTIDE SEQUENCE [LARGE SCALE GENOMIC DNA]</scope>
    <source>
        <strain evidence="4">SpSt-788</strain>
    </source>
</reference>
<evidence type="ECO:0000256" key="1">
    <source>
        <dbReference type="PIRSR" id="PIRSR037031-50"/>
    </source>
</evidence>
<dbReference type="InterPro" id="IPR012336">
    <property type="entry name" value="Thioredoxin-like_fold"/>
</dbReference>
<evidence type="ECO:0000256" key="2">
    <source>
        <dbReference type="PIRSR" id="PIRSR037031-51"/>
    </source>
</evidence>
<dbReference type="EMBL" id="DTHO01000072">
    <property type="protein sequence ID" value="HGH00139.1"/>
    <property type="molecule type" value="Genomic_DNA"/>
</dbReference>
<keyword evidence="2" id="KW-0676">Redox-active center</keyword>
<name>A0A7C4AKA9_9BACT</name>
<evidence type="ECO:0000313" key="4">
    <source>
        <dbReference type="EMBL" id="HGH00139.1"/>
    </source>
</evidence>
<keyword evidence="2" id="KW-1015">Disulfide bond</keyword>
<dbReference type="PANTHER" id="PTHR36450">
    <property type="entry name" value="THIOREDOXIN"/>
    <property type="match status" value="1"/>
</dbReference>